<organism evidence="1 2">
    <name type="scientific">Trichinella zimbabwensis</name>
    <dbReference type="NCBI Taxonomy" id="268475"/>
    <lineage>
        <taxon>Eukaryota</taxon>
        <taxon>Metazoa</taxon>
        <taxon>Ecdysozoa</taxon>
        <taxon>Nematoda</taxon>
        <taxon>Enoplea</taxon>
        <taxon>Dorylaimia</taxon>
        <taxon>Trichinellida</taxon>
        <taxon>Trichinellidae</taxon>
        <taxon>Trichinella</taxon>
    </lineage>
</organism>
<comment type="caution">
    <text evidence="1">The sequence shown here is derived from an EMBL/GenBank/DDBJ whole genome shotgun (WGS) entry which is preliminary data.</text>
</comment>
<sequence length="52" mass="6070">MDVSERNFVKIKLESRSCGQFVNCSFSLCIKAAFTDIWCDRKRELFLTKAYA</sequence>
<dbReference type="AlphaFoldDB" id="A0A0V1GBK2"/>
<dbReference type="Proteomes" id="UP000055024">
    <property type="component" value="Unassembled WGS sequence"/>
</dbReference>
<dbReference type="EMBL" id="JYDP01003662">
    <property type="protein sequence ID" value="KRY95567.1"/>
    <property type="molecule type" value="Genomic_DNA"/>
</dbReference>
<proteinExistence type="predicted"/>
<keyword evidence="2" id="KW-1185">Reference proteome</keyword>
<accession>A0A0V1GBK2</accession>
<evidence type="ECO:0000313" key="2">
    <source>
        <dbReference type="Proteomes" id="UP000055024"/>
    </source>
</evidence>
<name>A0A0V1GBK2_9BILA</name>
<evidence type="ECO:0000313" key="1">
    <source>
        <dbReference type="EMBL" id="KRY95567.1"/>
    </source>
</evidence>
<protein>
    <submittedName>
        <fullName evidence="1">Uncharacterized protein</fullName>
    </submittedName>
</protein>
<gene>
    <name evidence="1" type="ORF">T11_8980</name>
</gene>
<reference evidence="1 2" key="1">
    <citation type="submission" date="2015-01" db="EMBL/GenBank/DDBJ databases">
        <title>Evolution of Trichinella species and genotypes.</title>
        <authorList>
            <person name="Korhonen P.K."/>
            <person name="Edoardo P."/>
            <person name="Giuseppe L.R."/>
            <person name="Gasser R.B."/>
        </authorList>
    </citation>
    <scope>NUCLEOTIDE SEQUENCE [LARGE SCALE GENOMIC DNA]</scope>
    <source>
        <strain evidence="1">ISS1029</strain>
    </source>
</reference>